<dbReference type="EMBL" id="CP041217">
    <property type="protein sequence ID" value="QDH23036.1"/>
    <property type="molecule type" value="Genomic_DNA"/>
</dbReference>
<proteinExistence type="predicted"/>
<keyword evidence="2" id="KW-1185">Reference proteome</keyword>
<dbReference type="Proteomes" id="UP000316968">
    <property type="component" value="Chromosome"/>
</dbReference>
<dbReference type="AlphaFoldDB" id="A0A4Y6V314"/>
<dbReference type="InterPro" id="IPR045424">
    <property type="entry name" value="DUF6509"/>
</dbReference>
<accession>A0A4Y6V314</accession>
<protein>
    <submittedName>
        <fullName evidence="1">Pullulanase</fullName>
    </submittedName>
</protein>
<dbReference type="Pfam" id="PF20119">
    <property type="entry name" value="DUF6509"/>
    <property type="match status" value="1"/>
</dbReference>
<gene>
    <name evidence="1" type="ORF">FFV09_20585</name>
</gene>
<evidence type="ECO:0000313" key="1">
    <source>
        <dbReference type="EMBL" id="QDH23036.1"/>
    </source>
</evidence>
<dbReference type="KEGG" id="saca:FFV09_20585"/>
<reference evidence="1 2" key="1">
    <citation type="submission" date="2019-06" db="EMBL/GenBank/DDBJ databases">
        <title>Saccharibacillus brassicae sp. nov., an endophytic bacterium isolated from Chinese cabbage seeds (Brassica pekinensis).</title>
        <authorList>
            <person name="Jiang L."/>
            <person name="Lee J."/>
            <person name="Kim S.W."/>
        </authorList>
    </citation>
    <scope>NUCLEOTIDE SEQUENCE [LARGE SCALE GENOMIC DNA]</scope>
    <source>
        <strain evidence="2">KCTC 43072 / ATSA2</strain>
    </source>
</reference>
<sequence length="98" mass="11714">MEFTEYTVEKIRDAFGIVQGERYEFLMEMEVDEEDELYTPQGLRLRVLYGVNGEERRIIKHEIIERGTQKVLEFDLEDDELEETKAFCAAHYMEAEKQ</sequence>
<evidence type="ECO:0000313" key="2">
    <source>
        <dbReference type="Proteomes" id="UP000316968"/>
    </source>
</evidence>
<name>A0A4Y6V314_SACBS</name>
<dbReference type="RefSeq" id="WP_141449573.1">
    <property type="nucleotide sequence ID" value="NZ_CBCSAZ010000004.1"/>
</dbReference>
<organism evidence="1 2">
    <name type="scientific">Saccharibacillus brassicae</name>
    <dbReference type="NCBI Taxonomy" id="2583377"/>
    <lineage>
        <taxon>Bacteria</taxon>
        <taxon>Bacillati</taxon>
        <taxon>Bacillota</taxon>
        <taxon>Bacilli</taxon>
        <taxon>Bacillales</taxon>
        <taxon>Paenibacillaceae</taxon>
        <taxon>Saccharibacillus</taxon>
    </lineage>
</organism>